<evidence type="ECO:0000313" key="2">
    <source>
        <dbReference type="Proteomes" id="UP000252707"/>
    </source>
</evidence>
<dbReference type="EMBL" id="QPJY01000002">
    <property type="protein sequence ID" value="RCX32104.1"/>
    <property type="molecule type" value="Genomic_DNA"/>
</dbReference>
<protein>
    <submittedName>
        <fullName evidence="1">Uncharacterized protein</fullName>
    </submittedName>
</protein>
<keyword evidence="2" id="KW-1185">Reference proteome</keyword>
<dbReference type="Proteomes" id="UP000252707">
    <property type="component" value="Unassembled WGS sequence"/>
</dbReference>
<proteinExistence type="predicted"/>
<name>A0A369CJT2_9GAMM</name>
<sequence>MYAFPQMHGPHNGMFLRDYIAAHAPAEPLWDFDITGHLSPPPEEPPRDPRELCGDLTTELVALAANWVKDPCYDMDEPSLKPYENAWNAFWAVRREYTQQARIVKRAIWPWIWADAVLAVRDIGAKEAAHG</sequence>
<gene>
    <name evidence="1" type="ORF">DFQ59_102457</name>
</gene>
<accession>A0A369CJT2</accession>
<organism evidence="1 2">
    <name type="scientific">Thioalbus denitrificans</name>
    <dbReference type="NCBI Taxonomy" id="547122"/>
    <lineage>
        <taxon>Bacteria</taxon>
        <taxon>Pseudomonadati</taxon>
        <taxon>Pseudomonadota</taxon>
        <taxon>Gammaproteobacteria</taxon>
        <taxon>Chromatiales</taxon>
        <taxon>Ectothiorhodospiraceae</taxon>
        <taxon>Thioalbus</taxon>
    </lineage>
</organism>
<evidence type="ECO:0000313" key="1">
    <source>
        <dbReference type="EMBL" id="RCX32104.1"/>
    </source>
</evidence>
<comment type="caution">
    <text evidence="1">The sequence shown here is derived from an EMBL/GenBank/DDBJ whole genome shotgun (WGS) entry which is preliminary data.</text>
</comment>
<dbReference type="AlphaFoldDB" id="A0A369CJT2"/>
<reference evidence="1 2" key="1">
    <citation type="submission" date="2018-07" db="EMBL/GenBank/DDBJ databases">
        <title>Genomic Encyclopedia of Type Strains, Phase IV (KMG-IV): sequencing the most valuable type-strain genomes for metagenomic binning, comparative biology and taxonomic classification.</title>
        <authorList>
            <person name="Goeker M."/>
        </authorList>
    </citation>
    <scope>NUCLEOTIDE SEQUENCE [LARGE SCALE GENOMIC DNA]</scope>
    <source>
        <strain evidence="1 2">DSM 26407</strain>
    </source>
</reference>